<evidence type="ECO:0000313" key="2">
    <source>
        <dbReference type="Proteomes" id="UP001634394"/>
    </source>
</evidence>
<name>A0ABD3WIE8_SINWO</name>
<dbReference type="SUPFAM" id="SSF69761">
    <property type="entry name" value="GTP cyclohydrolase I feedback regulatory protein, GFRP"/>
    <property type="match status" value="1"/>
</dbReference>
<comment type="caution">
    <text evidence="1">The sequence shown here is derived from an EMBL/GenBank/DDBJ whole genome shotgun (WGS) entry which is preliminary data.</text>
</comment>
<reference evidence="1 2" key="1">
    <citation type="submission" date="2024-11" db="EMBL/GenBank/DDBJ databases">
        <title>Chromosome-level genome assembly of the freshwater bivalve Anodonta woodiana.</title>
        <authorList>
            <person name="Chen X."/>
        </authorList>
    </citation>
    <scope>NUCLEOTIDE SEQUENCE [LARGE SCALE GENOMIC DNA]</scope>
    <source>
        <strain evidence="1">MN2024</strain>
        <tissue evidence="1">Gills</tissue>
    </source>
</reference>
<sequence>MMYFVIQTTCIYHSKMTGPSFVFDGQRDFELVSFLRHLPGVTFDGIRITGQPVVLLNGAEAKGYRVISTVVKGETIIWTLHK</sequence>
<dbReference type="Proteomes" id="UP001634394">
    <property type="component" value="Unassembled WGS sequence"/>
</dbReference>
<dbReference type="InterPro" id="IPR036717">
    <property type="entry name" value="GFRP_sf"/>
</dbReference>
<dbReference type="InterPro" id="IPR009112">
    <property type="entry name" value="GTP_CycHdrlase_I_reg"/>
</dbReference>
<dbReference type="Gene3D" id="3.30.1410.10">
    <property type="entry name" value="GTP cyclohydrolase I feedback regulatory protein GFRP"/>
    <property type="match status" value="1"/>
</dbReference>
<gene>
    <name evidence="1" type="ORF">ACJMK2_036708</name>
</gene>
<dbReference type="Pfam" id="PF06399">
    <property type="entry name" value="GFRP"/>
    <property type="match status" value="1"/>
</dbReference>
<keyword evidence="2" id="KW-1185">Reference proteome</keyword>
<protein>
    <submittedName>
        <fullName evidence="1">Uncharacterized protein</fullName>
    </submittedName>
</protein>
<dbReference type="EMBL" id="JBJQND010000006">
    <property type="protein sequence ID" value="KAL3873612.1"/>
    <property type="molecule type" value="Genomic_DNA"/>
</dbReference>
<organism evidence="1 2">
    <name type="scientific">Sinanodonta woodiana</name>
    <name type="common">Chinese pond mussel</name>
    <name type="synonym">Anodonta woodiana</name>
    <dbReference type="NCBI Taxonomy" id="1069815"/>
    <lineage>
        <taxon>Eukaryota</taxon>
        <taxon>Metazoa</taxon>
        <taxon>Spiralia</taxon>
        <taxon>Lophotrochozoa</taxon>
        <taxon>Mollusca</taxon>
        <taxon>Bivalvia</taxon>
        <taxon>Autobranchia</taxon>
        <taxon>Heteroconchia</taxon>
        <taxon>Palaeoheterodonta</taxon>
        <taxon>Unionida</taxon>
        <taxon>Unionoidea</taxon>
        <taxon>Unionidae</taxon>
        <taxon>Unioninae</taxon>
        <taxon>Sinanodonta</taxon>
    </lineage>
</organism>
<proteinExistence type="predicted"/>
<accession>A0ABD3WIE8</accession>
<evidence type="ECO:0000313" key="1">
    <source>
        <dbReference type="EMBL" id="KAL3873612.1"/>
    </source>
</evidence>
<dbReference type="AlphaFoldDB" id="A0ABD3WIE8"/>